<sequence length="68" mass="7526">MFAFTRFRFTGETQPGLIACENAAKKLIDLGLVFTPVEDAVRETVESLRAKGFVGSIHYNLNLSLPHS</sequence>
<dbReference type="AlphaFoldDB" id="A0AAV5LPJ3"/>
<dbReference type="EMBL" id="BPVZ01000134">
    <property type="protein sequence ID" value="GKV39400.1"/>
    <property type="molecule type" value="Genomic_DNA"/>
</dbReference>
<evidence type="ECO:0000313" key="2">
    <source>
        <dbReference type="Proteomes" id="UP001054252"/>
    </source>
</evidence>
<evidence type="ECO:0000313" key="1">
    <source>
        <dbReference type="EMBL" id="GKV39400.1"/>
    </source>
</evidence>
<proteinExistence type="predicted"/>
<dbReference type="Proteomes" id="UP001054252">
    <property type="component" value="Unassembled WGS sequence"/>
</dbReference>
<comment type="caution">
    <text evidence="1">The sequence shown here is derived from an EMBL/GenBank/DDBJ whole genome shotgun (WGS) entry which is preliminary data.</text>
</comment>
<accession>A0AAV5LPJ3</accession>
<protein>
    <submittedName>
        <fullName evidence="1">Uncharacterized protein</fullName>
    </submittedName>
</protein>
<gene>
    <name evidence="1" type="ORF">SLEP1_g47168</name>
</gene>
<name>A0AAV5LPJ3_9ROSI</name>
<reference evidence="1 2" key="1">
    <citation type="journal article" date="2021" name="Commun. Biol.">
        <title>The genome of Shorea leprosula (Dipterocarpaceae) highlights the ecological relevance of drought in aseasonal tropical rainforests.</title>
        <authorList>
            <person name="Ng K.K.S."/>
            <person name="Kobayashi M.J."/>
            <person name="Fawcett J.A."/>
            <person name="Hatakeyama M."/>
            <person name="Paape T."/>
            <person name="Ng C.H."/>
            <person name="Ang C.C."/>
            <person name="Tnah L.H."/>
            <person name="Lee C.T."/>
            <person name="Nishiyama T."/>
            <person name="Sese J."/>
            <person name="O'Brien M.J."/>
            <person name="Copetti D."/>
            <person name="Mohd Noor M.I."/>
            <person name="Ong R.C."/>
            <person name="Putra M."/>
            <person name="Sireger I.Z."/>
            <person name="Indrioko S."/>
            <person name="Kosugi Y."/>
            <person name="Izuno A."/>
            <person name="Isagi Y."/>
            <person name="Lee S.L."/>
            <person name="Shimizu K.K."/>
        </authorList>
    </citation>
    <scope>NUCLEOTIDE SEQUENCE [LARGE SCALE GENOMIC DNA]</scope>
    <source>
        <strain evidence="1">214</strain>
    </source>
</reference>
<organism evidence="1 2">
    <name type="scientific">Rubroshorea leprosula</name>
    <dbReference type="NCBI Taxonomy" id="152421"/>
    <lineage>
        <taxon>Eukaryota</taxon>
        <taxon>Viridiplantae</taxon>
        <taxon>Streptophyta</taxon>
        <taxon>Embryophyta</taxon>
        <taxon>Tracheophyta</taxon>
        <taxon>Spermatophyta</taxon>
        <taxon>Magnoliopsida</taxon>
        <taxon>eudicotyledons</taxon>
        <taxon>Gunneridae</taxon>
        <taxon>Pentapetalae</taxon>
        <taxon>rosids</taxon>
        <taxon>malvids</taxon>
        <taxon>Malvales</taxon>
        <taxon>Dipterocarpaceae</taxon>
        <taxon>Rubroshorea</taxon>
    </lineage>
</organism>
<keyword evidence="2" id="KW-1185">Reference proteome</keyword>